<protein>
    <submittedName>
        <fullName evidence="1">Uncharacterized protein</fullName>
    </submittedName>
</protein>
<dbReference type="RefSeq" id="XP_066709967.1">
    <property type="nucleotide sequence ID" value="XM_066865006.1"/>
</dbReference>
<proteinExistence type="predicted"/>
<gene>
    <name evidence="1" type="ORF">PG994_013597</name>
</gene>
<dbReference type="GeneID" id="92098069"/>
<sequence length="178" mass="19800">MSLQFDLCSEIYWMTDAKLPAAEELSQMPLTSHFFNSSHHVGHIQDVEKAQLLVLTLGTVHAAANPLSPWHALQRACAPSIAGTIKSHVLARSEQVKRGIRSQPKGLAKSYAWFGNQELAASTNDASGWIDLVAPEETSLALACQEWQDRADQYETEKRMRAEFTEASCDYIRSIVNL</sequence>
<accession>A0ABR1TBE2</accession>
<evidence type="ECO:0000313" key="1">
    <source>
        <dbReference type="EMBL" id="KAK8043114.1"/>
    </source>
</evidence>
<dbReference type="Proteomes" id="UP001480595">
    <property type="component" value="Unassembled WGS sequence"/>
</dbReference>
<organism evidence="1 2">
    <name type="scientific">Apiospora phragmitis</name>
    <dbReference type="NCBI Taxonomy" id="2905665"/>
    <lineage>
        <taxon>Eukaryota</taxon>
        <taxon>Fungi</taxon>
        <taxon>Dikarya</taxon>
        <taxon>Ascomycota</taxon>
        <taxon>Pezizomycotina</taxon>
        <taxon>Sordariomycetes</taxon>
        <taxon>Xylariomycetidae</taxon>
        <taxon>Amphisphaeriales</taxon>
        <taxon>Apiosporaceae</taxon>
        <taxon>Apiospora</taxon>
    </lineage>
</organism>
<comment type="caution">
    <text evidence="1">The sequence shown here is derived from an EMBL/GenBank/DDBJ whole genome shotgun (WGS) entry which is preliminary data.</text>
</comment>
<keyword evidence="2" id="KW-1185">Reference proteome</keyword>
<dbReference type="EMBL" id="JAQQWL010000013">
    <property type="protein sequence ID" value="KAK8043114.1"/>
    <property type="molecule type" value="Genomic_DNA"/>
</dbReference>
<reference evidence="1 2" key="1">
    <citation type="submission" date="2023-01" db="EMBL/GenBank/DDBJ databases">
        <title>Analysis of 21 Apiospora genomes using comparative genomics revels a genus with tremendous synthesis potential of carbohydrate active enzymes and secondary metabolites.</title>
        <authorList>
            <person name="Sorensen T."/>
        </authorList>
    </citation>
    <scope>NUCLEOTIDE SEQUENCE [LARGE SCALE GENOMIC DNA]</scope>
    <source>
        <strain evidence="1 2">CBS 135458</strain>
    </source>
</reference>
<evidence type="ECO:0000313" key="2">
    <source>
        <dbReference type="Proteomes" id="UP001480595"/>
    </source>
</evidence>
<name>A0ABR1TBE2_9PEZI</name>